<evidence type="ECO:0000313" key="2">
    <source>
        <dbReference type="Proteomes" id="UP000805193"/>
    </source>
</evidence>
<organism evidence="1 2">
    <name type="scientific">Ixodes persulcatus</name>
    <name type="common">Taiga tick</name>
    <dbReference type="NCBI Taxonomy" id="34615"/>
    <lineage>
        <taxon>Eukaryota</taxon>
        <taxon>Metazoa</taxon>
        <taxon>Ecdysozoa</taxon>
        <taxon>Arthropoda</taxon>
        <taxon>Chelicerata</taxon>
        <taxon>Arachnida</taxon>
        <taxon>Acari</taxon>
        <taxon>Parasitiformes</taxon>
        <taxon>Ixodida</taxon>
        <taxon>Ixodoidea</taxon>
        <taxon>Ixodidae</taxon>
        <taxon>Ixodinae</taxon>
        <taxon>Ixodes</taxon>
    </lineage>
</organism>
<protein>
    <submittedName>
        <fullName evidence="1">Uncharacterized protein</fullName>
    </submittedName>
</protein>
<accession>A0AC60PF49</accession>
<keyword evidence="2" id="KW-1185">Reference proteome</keyword>
<dbReference type="Proteomes" id="UP000805193">
    <property type="component" value="Unassembled WGS sequence"/>
</dbReference>
<sequence length="100" mass="11613">MYTHLTELRTRWQKRLHQLEHKYGFFSDPFEASSEREWASEVKKKVHDNEAKQRLRDALTKTALQVYLTHKTTIASEALLYDNSLGSRLLSEARAGPSGH</sequence>
<name>A0AC60PF49_IXOPE</name>
<proteinExistence type="predicted"/>
<comment type="caution">
    <text evidence="1">The sequence shown here is derived from an EMBL/GenBank/DDBJ whole genome shotgun (WGS) entry which is preliminary data.</text>
</comment>
<reference evidence="1 2" key="1">
    <citation type="journal article" date="2020" name="Cell">
        <title>Large-Scale Comparative Analyses of Tick Genomes Elucidate Their Genetic Diversity and Vector Capacities.</title>
        <authorList>
            <consortium name="Tick Genome and Microbiome Consortium (TIGMIC)"/>
            <person name="Jia N."/>
            <person name="Wang J."/>
            <person name="Shi W."/>
            <person name="Du L."/>
            <person name="Sun Y."/>
            <person name="Zhan W."/>
            <person name="Jiang J.F."/>
            <person name="Wang Q."/>
            <person name="Zhang B."/>
            <person name="Ji P."/>
            <person name="Bell-Sakyi L."/>
            <person name="Cui X.M."/>
            <person name="Yuan T.T."/>
            <person name="Jiang B.G."/>
            <person name="Yang W.F."/>
            <person name="Lam T.T."/>
            <person name="Chang Q.C."/>
            <person name="Ding S.J."/>
            <person name="Wang X.J."/>
            <person name="Zhu J.G."/>
            <person name="Ruan X.D."/>
            <person name="Zhao L."/>
            <person name="Wei J.T."/>
            <person name="Ye R.Z."/>
            <person name="Que T.C."/>
            <person name="Du C.H."/>
            <person name="Zhou Y.H."/>
            <person name="Cheng J.X."/>
            <person name="Dai P.F."/>
            <person name="Guo W.B."/>
            <person name="Han X.H."/>
            <person name="Huang E.J."/>
            <person name="Li L.F."/>
            <person name="Wei W."/>
            <person name="Gao Y.C."/>
            <person name="Liu J.Z."/>
            <person name="Shao H.Z."/>
            <person name="Wang X."/>
            <person name="Wang C.C."/>
            <person name="Yang T.C."/>
            <person name="Huo Q.B."/>
            <person name="Li W."/>
            <person name="Chen H.Y."/>
            <person name="Chen S.E."/>
            <person name="Zhou L.G."/>
            <person name="Ni X.B."/>
            <person name="Tian J.H."/>
            <person name="Sheng Y."/>
            <person name="Liu T."/>
            <person name="Pan Y.S."/>
            <person name="Xia L.Y."/>
            <person name="Li J."/>
            <person name="Zhao F."/>
            <person name="Cao W.C."/>
        </authorList>
    </citation>
    <scope>NUCLEOTIDE SEQUENCE [LARGE SCALE GENOMIC DNA]</scope>
    <source>
        <strain evidence="1">Iper-2018</strain>
    </source>
</reference>
<dbReference type="EMBL" id="JABSTQ010010717">
    <property type="protein sequence ID" value="KAG0418666.1"/>
    <property type="molecule type" value="Genomic_DNA"/>
</dbReference>
<evidence type="ECO:0000313" key="1">
    <source>
        <dbReference type="EMBL" id="KAG0418666.1"/>
    </source>
</evidence>
<gene>
    <name evidence="1" type="ORF">HPB47_004669</name>
</gene>